<dbReference type="SUPFAM" id="SSF48173">
    <property type="entry name" value="Cryptochrome/photolyase FAD-binding domain"/>
    <property type="match status" value="1"/>
</dbReference>
<dbReference type="PANTHER" id="PTHR38657:SF1">
    <property type="entry name" value="SLR1343 PROTEIN"/>
    <property type="match status" value="1"/>
</dbReference>
<dbReference type="InterPro" id="IPR036134">
    <property type="entry name" value="Crypto/Photolyase_FAD-like_sf"/>
</dbReference>
<accession>A0AAE3KTG2</accession>
<dbReference type="Gene3D" id="1.25.40.80">
    <property type="match status" value="1"/>
</dbReference>
<protein>
    <submittedName>
        <fullName evidence="1">Cryptochrome/photolyase family protein</fullName>
    </submittedName>
</protein>
<dbReference type="Pfam" id="PF04244">
    <property type="entry name" value="DPRP"/>
    <property type="match status" value="1"/>
</dbReference>
<dbReference type="EMBL" id="RJUF01000173">
    <property type="protein sequence ID" value="MCP9764377.1"/>
    <property type="molecule type" value="Genomic_DNA"/>
</dbReference>
<dbReference type="Gene3D" id="3.40.50.620">
    <property type="entry name" value="HUPs"/>
    <property type="match status" value="1"/>
</dbReference>
<evidence type="ECO:0000313" key="2">
    <source>
        <dbReference type="Proteomes" id="UP001204144"/>
    </source>
</evidence>
<dbReference type="InterPro" id="IPR014729">
    <property type="entry name" value="Rossmann-like_a/b/a_fold"/>
</dbReference>
<gene>
    <name evidence="1" type="ORF">EGI31_15640</name>
</gene>
<comment type="caution">
    <text evidence="1">The sequence shown here is derived from an EMBL/GenBank/DDBJ whole genome shotgun (WGS) entry which is preliminary data.</text>
</comment>
<dbReference type="Proteomes" id="UP001204144">
    <property type="component" value="Unassembled WGS sequence"/>
</dbReference>
<dbReference type="Gene3D" id="1.10.10.1710">
    <property type="entry name" value="Deoxyribodipyrimidine photolyase-related"/>
    <property type="match status" value="1"/>
</dbReference>
<dbReference type="AlphaFoldDB" id="A0AAE3KTG2"/>
<name>A0AAE3KTG2_9BACT</name>
<evidence type="ECO:0000313" key="1">
    <source>
        <dbReference type="EMBL" id="MCP9764377.1"/>
    </source>
</evidence>
<proteinExistence type="predicted"/>
<dbReference type="PANTHER" id="PTHR38657">
    <property type="entry name" value="SLR1343 PROTEIN"/>
    <property type="match status" value="1"/>
</dbReference>
<reference evidence="1 2" key="1">
    <citation type="submission" date="2018-11" db="EMBL/GenBank/DDBJ databases">
        <title>Novel bacteria species description.</title>
        <authorList>
            <person name="Han J.-H."/>
        </authorList>
    </citation>
    <scope>NUCLEOTIDE SEQUENCE [LARGE SCALE GENOMIC DNA]</scope>
    <source>
        <strain evidence="1 2">KCTC23259</strain>
    </source>
</reference>
<dbReference type="InterPro" id="IPR052551">
    <property type="entry name" value="UV-DNA_repair_photolyase"/>
</dbReference>
<dbReference type="RefSeq" id="WP_255038066.1">
    <property type="nucleotide sequence ID" value="NZ_RJUF01000173.1"/>
</dbReference>
<dbReference type="InterPro" id="IPR007357">
    <property type="entry name" value="PhrB-like"/>
</dbReference>
<organism evidence="1 2">
    <name type="scientific">Lacihabitans soyangensis</name>
    <dbReference type="NCBI Taxonomy" id="869394"/>
    <lineage>
        <taxon>Bacteria</taxon>
        <taxon>Pseudomonadati</taxon>
        <taxon>Bacteroidota</taxon>
        <taxon>Cytophagia</taxon>
        <taxon>Cytophagales</taxon>
        <taxon>Leadbetterellaceae</taxon>
        <taxon>Lacihabitans</taxon>
    </lineage>
</organism>
<sequence length="489" mass="57921">MKTAALIFPHQLFENAEIHSQNADFYIIEEYLFFKQFNFHKQKLWFHRASMKSYEAFLKNLGKTVFYIDAHSDKSDVRALIPFLKENAYNQILYTDPTDNWLEKRIISCSKSLNLRRFESPLFINSTKENIAFFETKKRMFQADFYIYQRKKTGILVDATQKPIGEKWSLDEENRKKFPSSKTPPFVQFPEIENIQKEAFEYINNSFRDNLGKLNTTFNFPIDFESAKRWLKNFLETRFHSFGEYEDAIVKNEIILHHSLLSPLINVGLLTPDYVLDSTLEFAAKNNVPLNSLEGFVRQIIGWREFIRAVYELKGVEERTKNFWKFKRKIPASFYDGTTGILPVDITIKKVLQTGYCHHIERLMVLGNFMLLCEFDPVEVYRWFMELFIDAYDWVMVPNVYGMSQFADGGLMSTKPYIGGSNYILKMSDYPKGPWQEVWDGLYWRFIHQHRDFFSKNPRLNMMVNIFDKMDDLKQAAHLRNAEEFLGKL</sequence>
<keyword evidence="2" id="KW-1185">Reference proteome</keyword>
<dbReference type="Gene3D" id="1.10.579.10">
    <property type="entry name" value="DNA Cyclobutane Dipyrimidine Photolyase, subunit A, domain 3"/>
    <property type="match status" value="1"/>
</dbReference>